<dbReference type="EMBL" id="FNNE01000008">
    <property type="protein sequence ID" value="SDX30379.1"/>
    <property type="molecule type" value="Genomic_DNA"/>
</dbReference>
<keyword evidence="3 5" id="KW-0687">Ribonucleoprotein</keyword>
<dbReference type="SUPFAM" id="SSF46561">
    <property type="entry name" value="Ribosomal protein L29 (L29p)"/>
    <property type="match status" value="1"/>
</dbReference>
<dbReference type="CDD" id="cd00427">
    <property type="entry name" value="Ribosomal_L29_HIP"/>
    <property type="match status" value="1"/>
</dbReference>
<evidence type="ECO:0000256" key="1">
    <source>
        <dbReference type="ARBA" id="ARBA00009254"/>
    </source>
</evidence>
<dbReference type="GO" id="GO:0003735">
    <property type="term" value="F:structural constituent of ribosome"/>
    <property type="evidence" value="ECO:0007669"/>
    <property type="project" value="InterPro"/>
</dbReference>
<proteinExistence type="inferred from homology"/>
<dbReference type="AlphaFoldDB" id="A0A1H3ANF8"/>
<dbReference type="InterPro" id="IPR018254">
    <property type="entry name" value="Ribosomal_uL29_CS"/>
</dbReference>
<protein>
    <recommendedName>
        <fullName evidence="4 5">Large ribosomal subunit protein uL29</fullName>
    </recommendedName>
</protein>
<dbReference type="PANTHER" id="PTHR10916">
    <property type="entry name" value="60S RIBOSOMAL PROTEIN L35/50S RIBOSOMAL PROTEIN L29"/>
    <property type="match status" value="1"/>
</dbReference>
<dbReference type="HAMAP" id="MF_00374">
    <property type="entry name" value="Ribosomal_uL29"/>
    <property type="match status" value="1"/>
</dbReference>
<keyword evidence="7" id="KW-1185">Reference proteome</keyword>
<dbReference type="Gene3D" id="6.10.140.1970">
    <property type="match status" value="1"/>
</dbReference>
<dbReference type="GO" id="GO:0006412">
    <property type="term" value="P:translation"/>
    <property type="evidence" value="ECO:0007669"/>
    <property type="project" value="UniProtKB-UniRule"/>
</dbReference>
<dbReference type="InterPro" id="IPR050063">
    <property type="entry name" value="Ribosomal_protein_uL29"/>
</dbReference>
<evidence type="ECO:0000313" key="6">
    <source>
        <dbReference type="EMBL" id="SDX30379.1"/>
    </source>
</evidence>
<name>A0A1H3ANF8_9GAMM</name>
<dbReference type="Proteomes" id="UP000199675">
    <property type="component" value="Unassembled WGS sequence"/>
</dbReference>
<accession>A0A1H3ANF8</accession>
<dbReference type="PANTHER" id="PTHR10916:SF0">
    <property type="entry name" value="LARGE RIBOSOMAL SUBUNIT PROTEIN UL29C"/>
    <property type="match status" value="1"/>
</dbReference>
<comment type="similarity">
    <text evidence="1 5">Belongs to the universal ribosomal protein uL29 family.</text>
</comment>
<evidence type="ECO:0000256" key="2">
    <source>
        <dbReference type="ARBA" id="ARBA00022980"/>
    </source>
</evidence>
<keyword evidence="2 5" id="KW-0689">Ribosomal protein</keyword>
<evidence type="ECO:0000313" key="7">
    <source>
        <dbReference type="Proteomes" id="UP000199675"/>
    </source>
</evidence>
<dbReference type="Pfam" id="PF00831">
    <property type="entry name" value="Ribosomal_L29"/>
    <property type="match status" value="1"/>
</dbReference>
<evidence type="ECO:0000256" key="5">
    <source>
        <dbReference type="HAMAP-Rule" id="MF_00374"/>
    </source>
</evidence>
<dbReference type="STRING" id="488533.SAMN04487960_10811"/>
<dbReference type="PROSITE" id="PS00579">
    <property type="entry name" value="RIBOSOMAL_L29"/>
    <property type="match status" value="1"/>
</dbReference>
<dbReference type="RefSeq" id="WP_091814950.1">
    <property type="nucleotide sequence ID" value="NZ_FNNE01000008.1"/>
</dbReference>
<gene>
    <name evidence="5" type="primary">rpmC</name>
    <name evidence="6" type="ORF">SAMN04487960_10811</name>
</gene>
<dbReference type="OrthoDB" id="9815192at2"/>
<sequence length="63" mass="7305">MKATELREKTVEELNSSLIDLLKEQFNLRMRKATGQLNQSHLLRNVKRDIARVKTVLNEKAGQ</sequence>
<dbReference type="InterPro" id="IPR001854">
    <property type="entry name" value="Ribosomal_uL29"/>
</dbReference>
<evidence type="ECO:0000256" key="3">
    <source>
        <dbReference type="ARBA" id="ARBA00023274"/>
    </source>
</evidence>
<dbReference type="NCBIfam" id="TIGR00012">
    <property type="entry name" value="L29"/>
    <property type="match status" value="1"/>
</dbReference>
<dbReference type="InterPro" id="IPR036049">
    <property type="entry name" value="Ribosomal_uL29_sf"/>
</dbReference>
<dbReference type="FunFam" id="1.10.287.310:FF:000001">
    <property type="entry name" value="50S ribosomal protein L29"/>
    <property type="match status" value="1"/>
</dbReference>
<reference evidence="6 7" key="1">
    <citation type="submission" date="2016-10" db="EMBL/GenBank/DDBJ databases">
        <authorList>
            <person name="de Groot N.N."/>
        </authorList>
    </citation>
    <scope>NUCLEOTIDE SEQUENCE [LARGE SCALE GENOMIC DNA]</scope>
    <source>
        <strain evidence="6 7">CGMCC 1.7059</strain>
    </source>
</reference>
<evidence type="ECO:0000256" key="4">
    <source>
        <dbReference type="ARBA" id="ARBA00035204"/>
    </source>
</evidence>
<dbReference type="GO" id="GO:0022625">
    <property type="term" value="C:cytosolic large ribosomal subunit"/>
    <property type="evidence" value="ECO:0007669"/>
    <property type="project" value="TreeGrafter"/>
</dbReference>
<organism evidence="6 7">
    <name type="scientific">Marinobacter mobilis</name>
    <dbReference type="NCBI Taxonomy" id="488533"/>
    <lineage>
        <taxon>Bacteria</taxon>
        <taxon>Pseudomonadati</taxon>
        <taxon>Pseudomonadota</taxon>
        <taxon>Gammaproteobacteria</taxon>
        <taxon>Pseudomonadales</taxon>
        <taxon>Marinobacteraceae</taxon>
        <taxon>Marinobacter</taxon>
    </lineage>
</organism>